<comment type="caution">
    <text evidence="7">The sequence shown here is derived from an EMBL/GenBank/DDBJ whole genome shotgun (WGS) entry which is preliminary data.</text>
</comment>
<reference evidence="8" key="1">
    <citation type="submission" date="2018-04" db="EMBL/GenBank/DDBJ databases">
        <authorList>
            <person name="Cornet L."/>
        </authorList>
    </citation>
    <scope>NUCLEOTIDE SEQUENCE [LARGE SCALE GENOMIC DNA]</scope>
</reference>
<evidence type="ECO:0000256" key="4">
    <source>
        <dbReference type="ARBA" id="ARBA00022691"/>
    </source>
</evidence>
<dbReference type="GO" id="GO:0016423">
    <property type="term" value="F:tRNA (guanine) methyltransferase activity"/>
    <property type="evidence" value="ECO:0007669"/>
    <property type="project" value="InterPro"/>
</dbReference>
<evidence type="ECO:0000256" key="6">
    <source>
        <dbReference type="ARBA" id="ARBA00022884"/>
    </source>
</evidence>
<dbReference type="InterPro" id="IPR029063">
    <property type="entry name" value="SAM-dependent_MTases_sf"/>
</dbReference>
<reference evidence="7 8" key="2">
    <citation type="submission" date="2018-06" db="EMBL/GenBank/DDBJ databases">
        <title>Metagenomic assembly of (sub)arctic Cyanobacteria and their associated microbiome from non-axenic cultures.</title>
        <authorList>
            <person name="Baurain D."/>
        </authorList>
    </citation>
    <scope>NUCLEOTIDE SEQUENCE [LARGE SCALE GENOMIC DNA]</scope>
    <source>
        <strain evidence="7">ULC027bin1</strain>
    </source>
</reference>
<dbReference type="SUPFAM" id="SSF53335">
    <property type="entry name" value="S-adenosyl-L-methionine-dependent methyltransferases"/>
    <property type="match status" value="1"/>
</dbReference>
<dbReference type="InterPro" id="IPR002905">
    <property type="entry name" value="Trm1"/>
</dbReference>
<dbReference type="Proteomes" id="UP000249794">
    <property type="component" value="Unassembled WGS sequence"/>
</dbReference>
<dbReference type="InterPro" id="IPR042296">
    <property type="entry name" value="tRNA_met_Trm1_C"/>
</dbReference>
<dbReference type="GO" id="GO:0002940">
    <property type="term" value="P:tRNA N2-guanine methylation"/>
    <property type="evidence" value="ECO:0007669"/>
    <property type="project" value="TreeGrafter"/>
</dbReference>
<dbReference type="Gene3D" id="3.30.56.70">
    <property type="entry name" value="N2,N2-dimethylguanosine tRNA methyltransferase, C-terminal domain"/>
    <property type="match status" value="1"/>
</dbReference>
<evidence type="ECO:0000256" key="1">
    <source>
        <dbReference type="ARBA" id="ARBA00022555"/>
    </source>
</evidence>
<evidence type="ECO:0000256" key="5">
    <source>
        <dbReference type="ARBA" id="ARBA00022694"/>
    </source>
</evidence>
<keyword evidence="5" id="KW-0819">tRNA processing</keyword>
<organism evidence="7 8">
    <name type="scientific">Phormidesmis priestleyi</name>
    <dbReference type="NCBI Taxonomy" id="268141"/>
    <lineage>
        <taxon>Bacteria</taxon>
        <taxon>Bacillati</taxon>
        <taxon>Cyanobacteriota</taxon>
        <taxon>Cyanophyceae</taxon>
        <taxon>Leptolyngbyales</taxon>
        <taxon>Leptolyngbyaceae</taxon>
        <taxon>Phormidesmis</taxon>
    </lineage>
</organism>
<dbReference type="PANTHER" id="PTHR10631:SF9">
    <property type="entry name" value="TRNA (GUANINE(26)-N(2))-DIMETHYLTRANSFERASE"/>
    <property type="match status" value="1"/>
</dbReference>
<evidence type="ECO:0000256" key="2">
    <source>
        <dbReference type="ARBA" id="ARBA00022603"/>
    </source>
</evidence>
<keyword evidence="4" id="KW-0949">S-adenosyl-L-methionine</keyword>
<dbReference type="Gene3D" id="3.40.50.150">
    <property type="entry name" value="Vaccinia Virus protein VP39"/>
    <property type="match status" value="1"/>
</dbReference>
<dbReference type="PROSITE" id="PS51626">
    <property type="entry name" value="SAM_MT_TRM1"/>
    <property type="match status" value="1"/>
</dbReference>
<proteinExistence type="predicted"/>
<protein>
    <submittedName>
        <fullName evidence="7">tRNA (Guanine-N1)-methyltransferase</fullName>
    </submittedName>
</protein>
<sequence length="375" mass="41357">MQQEGAAHFEVGKAFFRVSSQMGRDLAVLAAIAYKQTHSHLRILDAMTGCGVRPLRYALEAKADYVWANEGNEELSACLQANLSQALLPERYRLTHQDANAVFFDCYQRQDFYDLIDIDSFGSPMPTLSTALWAVKLGGLMYLTSTDGRATSGRAPDSSLKTYGAWARSHPAVHEQGLRLLIGAVAQQAAAKGLVAQPVFSFYNGEVNRAMVRITRDSSWLSDRFGFLAYCHSCGQFQPASWQKLGRIVCPCATDEPLSVSGPMWLGPLHNQADLAAMQRHALEREWPICQSLIATMQAEADLPPYFYPLAEIGRRGKMDIPPRSDLIDLLRQNGFVATRTHFSSQAIKTNAPIADCIRLAHLLAQQAPPASLAN</sequence>
<keyword evidence="1" id="KW-0820">tRNA-binding</keyword>
<dbReference type="EMBL" id="QBMP01000138">
    <property type="protein sequence ID" value="PZO52836.1"/>
    <property type="molecule type" value="Genomic_DNA"/>
</dbReference>
<dbReference type="AlphaFoldDB" id="A0A2W4X749"/>
<keyword evidence="2 7" id="KW-0489">Methyltransferase</keyword>
<keyword evidence="6" id="KW-0694">RNA-binding</keyword>
<evidence type="ECO:0000256" key="3">
    <source>
        <dbReference type="ARBA" id="ARBA00022679"/>
    </source>
</evidence>
<accession>A0A2W4X749</accession>
<dbReference type="Pfam" id="PF02005">
    <property type="entry name" value="TRM"/>
    <property type="match status" value="1"/>
</dbReference>
<evidence type="ECO:0000313" key="8">
    <source>
        <dbReference type="Proteomes" id="UP000249794"/>
    </source>
</evidence>
<name>A0A2W4X749_9CYAN</name>
<keyword evidence="3 7" id="KW-0808">Transferase</keyword>
<dbReference type="PANTHER" id="PTHR10631">
    <property type="entry name" value="N 2 ,N 2 -DIMETHYLGUANOSINE TRNA METHYLTRANSFERASE"/>
    <property type="match status" value="1"/>
</dbReference>
<gene>
    <name evidence="7" type="ORF">DCF15_13205</name>
</gene>
<dbReference type="GO" id="GO:0000049">
    <property type="term" value="F:tRNA binding"/>
    <property type="evidence" value="ECO:0007669"/>
    <property type="project" value="UniProtKB-KW"/>
</dbReference>
<evidence type="ECO:0000313" key="7">
    <source>
        <dbReference type="EMBL" id="PZO52836.1"/>
    </source>
</evidence>